<dbReference type="RefSeq" id="WP_390884076.1">
    <property type="nucleotide sequence ID" value="NZ_JAOPKC010000010.1"/>
</dbReference>
<dbReference type="InterPro" id="IPR002753">
    <property type="entry name" value="UPF0058"/>
</dbReference>
<evidence type="ECO:0000313" key="4">
    <source>
        <dbReference type="Proteomes" id="UP001209746"/>
    </source>
</evidence>
<name>A0AAE3LEU2_9EURY</name>
<dbReference type="SUPFAM" id="SSF140371">
    <property type="entry name" value="Vng1086c-like"/>
    <property type="match status" value="1"/>
</dbReference>
<dbReference type="EMBL" id="JAOPKC010000010">
    <property type="protein sequence ID" value="MCU4718377.1"/>
    <property type="molecule type" value="Genomic_DNA"/>
</dbReference>
<sequence>MKHQELLHIHALLFKVSAYIKREDTSHADIFARYESQPTRPHHVHRGKDAHRTAITHLLCGCSRAIRAFHQHTQTASPGTTPS</sequence>
<dbReference type="Proteomes" id="UP001209746">
    <property type="component" value="Unassembled WGS sequence"/>
</dbReference>
<dbReference type="Gene3D" id="1.20.1270.110">
    <property type="entry name" value="Uncharacterised protein family UPF0058"/>
    <property type="match status" value="1"/>
</dbReference>
<dbReference type="Pfam" id="PF01893">
    <property type="entry name" value="UPF0058"/>
    <property type="match status" value="1"/>
</dbReference>
<accession>A0AAE3LEU2</accession>
<dbReference type="InterPro" id="IPR036519">
    <property type="entry name" value="UPF0058_sf"/>
</dbReference>
<evidence type="ECO:0000313" key="1">
    <source>
        <dbReference type="EMBL" id="MCU4718377.1"/>
    </source>
</evidence>
<proteinExistence type="predicted"/>
<dbReference type="Proteomes" id="UP001208186">
    <property type="component" value="Unassembled WGS sequence"/>
</dbReference>
<organism evidence="2 4">
    <name type="scientific">Halapricum hydrolyticum</name>
    <dbReference type="NCBI Taxonomy" id="2979991"/>
    <lineage>
        <taxon>Archaea</taxon>
        <taxon>Methanobacteriati</taxon>
        <taxon>Methanobacteriota</taxon>
        <taxon>Stenosarchaea group</taxon>
        <taxon>Halobacteria</taxon>
        <taxon>Halobacteriales</taxon>
        <taxon>Haloarculaceae</taxon>
        <taxon>Halapricum</taxon>
    </lineage>
</organism>
<evidence type="ECO:0000313" key="3">
    <source>
        <dbReference type="Proteomes" id="UP001208186"/>
    </source>
</evidence>
<keyword evidence="3" id="KW-1185">Reference proteome</keyword>
<gene>
    <name evidence="2" type="ORF">OB914_05965</name>
    <name evidence="1" type="ORF">OB916_09925</name>
</gene>
<dbReference type="EMBL" id="JAOPKD010000003">
    <property type="protein sequence ID" value="MCU4726510.1"/>
    <property type="molecule type" value="Genomic_DNA"/>
</dbReference>
<evidence type="ECO:0000313" key="2">
    <source>
        <dbReference type="EMBL" id="MCU4726510.1"/>
    </source>
</evidence>
<dbReference type="AlphaFoldDB" id="A0AAE3LEU2"/>
<reference evidence="2" key="1">
    <citation type="submission" date="2023-02" db="EMBL/GenBank/DDBJ databases">
        <title>Enrichment on poylsaccharides allowed isolation of novel metabolic and taxonomic groups of Haloarchaea.</title>
        <authorList>
            <person name="Sorokin D.Y."/>
            <person name="Elcheninov A.G."/>
            <person name="Khizhniak T.V."/>
            <person name="Kolganova T.V."/>
            <person name="Kublanov I.V."/>
        </authorList>
    </citation>
    <scope>NUCLEOTIDE SEQUENCE</scope>
    <source>
        <strain evidence="1 3">HArc-curdl5-1</strain>
        <strain evidence="2">HArc-curdl7</strain>
    </source>
</reference>
<protein>
    <submittedName>
        <fullName evidence="2">UPF0058 family protein</fullName>
    </submittedName>
</protein>
<comment type="caution">
    <text evidence="2">The sequence shown here is derived from an EMBL/GenBank/DDBJ whole genome shotgun (WGS) entry which is preliminary data.</text>
</comment>